<dbReference type="Gene3D" id="3.40.630.70">
    <property type="entry name" value="Leucyl/phenylalanyl-tRNA-protein transferase, C-terminal domain"/>
    <property type="match status" value="1"/>
</dbReference>
<dbReference type="Pfam" id="PF03588">
    <property type="entry name" value="Leu_Phe_trans"/>
    <property type="match status" value="1"/>
</dbReference>
<dbReference type="EMBL" id="JADIMM010000111">
    <property type="protein sequence ID" value="MBO8458489.1"/>
    <property type="molecule type" value="Genomic_DNA"/>
</dbReference>
<evidence type="ECO:0000256" key="1">
    <source>
        <dbReference type="ARBA" id="ARBA00022490"/>
    </source>
</evidence>
<reference evidence="5" key="2">
    <citation type="journal article" date="2021" name="PeerJ">
        <title>Extensive microbial diversity within the chicken gut microbiome revealed by metagenomics and culture.</title>
        <authorList>
            <person name="Gilroy R."/>
            <person name="Ravi A."/>
            <person name="Getino M."/>
            <person name="Pursley I."/>
            <person name="Horton D.L."/>
            <person name="Alikhan N.F."/>
            <person name="Baker D."/>
            <person name="Gharbi K."/>
            <person name="Hall N."/>
            <person name="Watson M."/>
            <person name="Adriaenssens E.M."/>
            <person name="Foster-Nyarko E."/>
            <person name="Jarju S."/>
            <person name="Secka A."/>
            <person name="Antonio M."/>
            <person name="Oren A."/>
            <person name="Chaudhuri R.R."/>
            <person name="La Ragione R."/>
            <person name="Hildebrand F."/>
            <person name="Pallen M.J."/>
        </authorList>
    </citation>
    <scope>NUCLEOTIDE SEQUENCE</scope>
    <source>
        <strain evidence="5">10532</strain>
    </source>
</reference>
<dbReference type="GO" id="GO:0005737">
    <property type="term" value="C:cytoplasm"/>
    <property type="evidence" value="ECO:0007669"/>
    <property type="project" value="UniProtKB-SubCell"/>
</dbReference>
<keyword evidence="3 4" id="KW-0012">Acyltransferase</keyword>
<dbReference type="GO" id="GO:0030163">
    <property type="term" value="P:protein catabolic process"/>
    <property type="evidence" value="ECO:0007669"/>
    <property type="project" value="UniProtKB-UniRule"/>
</dbReference>
<comment type="function">
    <text evidence="4">Functions in the N-end rule pathway of protein degradation where it conjugates Leu, Phe and, less efficiently, Met from aminoacyl-tRNAs to the N-termini of proteins containing an N-terminal arginine or lysine.</text>
</comment>
<dbReference type="HAMAP" id="MF_00688">
    <property type="entry name" value="Leu_Phe_trans"/>
    <property type="match status" value="1"/>
</dbReference>
<evidence type="ECO:0000256" key="4">
    <source>
        <dbReference type="HAMAP-Rule" id="MF_00688"/>
    </source>
</evidence>
<name>A0A9D9HQL8_9SPIR</name>
<keyword evidence="1 4" id="KW-0963">Cytoplasm</keyword>
<dbReference type="PANTHER" id="PTHR30098:SF2">
    <property type="entry name" value="LEUCYL_PHENYLALANYL-TRNA--PROTEIN TRANSFERASE"/>
    <property type="match status" value="1"/>
</dbReference>
<dbReference type="InterPro" id="IPR042203">
    <property type="entry name" value="Leu/Phe-tRNA_Trfase_C"/>
</dbReference>
<dbReference type="GO" id="GO:0008914">
    <property type="term" value="F:leucyl-tRNA--protein transferase activity"/>
    <property type="evidence" value="ECO:0007669"/>
    <property type="project" value="UniProtKB-UniRule"/>
</dbReference>
<accession>A0A9D9HQL8</accession>
<protein>
    <recommendedName>
        <fullName evidence="4">Leucyl/phenylalanyl-tRNA--protein transferase</fullName>
        <ecNumber evidence="4">2.3.2.6</ecNumber>
    </recommendedName>
    <alternativeName>
        <fullName evidence="4">L/F-transferase</fullName>
    </alternativeName>
    <alternativeName>
        <fullName evidence="4">Leucyltransferase</fullName>
    </alternativeName>
    <alternativeName>
        <fullName evidence="4">Phenyalanyltransferase</fullName>
    </alternativeName>
</protein>
<comment type="catalytic activity">
    <reaction evidence="4">
        <text>N-terminal L-lysyl-[protein] + L-leucyl-tRNA(Leu) = N-terminal L-leucyl-L-lysyl-[protein] + tRNA(Leu) + H(+)</text>
        <dbReference type="Rhea" id="RHEA:12340"/>
        <dbReference type="Rhea" id="RHEA-COMP:9613"/>
        <dbReference type="Rhea" id="RHEA-COMP:9622"/>
        <dbReference type="Rhea" id="RHEA-COMP:12670"/>
        <dbReference type="Rhea" id="RHEA-COMP:12671"/>
        <dbReference type="ChEBI" id="CHEBI:15378"/>
        <dbReference type="ChEBI" id="CHEBI:65249"/>
        <dbReference type="ChEBI" id="CHEBI:78442"/>
        <dbReference type="ChEBI" id="CHEBI:78494"/>
        <dbReference type="ChEBI" id="CHEBI:133043"/>
        <dbReference type="EC" id="2.3.2.6"/>
    </reaction>
</comment>
<sequence length="230" mass="26338">MSLPYITDQYRITFPDPEDSEDGIVCYGGNLSPGVLLSALEQGIFPWYKTPEPIIWWSPDPRFVILRECFHIPKRLKRYIKKSSLDITMDKAFKQVINNCAGITRKNQNGTWITPEMEEAYCELHRLGYAHSVEAWNKDVLAGGLYGVLLGNIFIGESMFSLESNASHFAFVRFAEFFFKSGGRLIDSQVYTENICAFGGKNISRQAYLRLLKDNTRDSQFCTNLFPFPE</sequence>
<dbReference type="Proteomes" id="UP000823638">
    <property type="component" value="Unassembled WGS sequence"/>
</dbReference>
<comment type="similarity">
    <text evidence="4">Belongs to the L/F-transferase family.</text>
</comment>
<evidence type="ECO:0000256" key="3">
    <source>
        <dbReference type="ARBA" id="ARBA00023315"/>
    </source>
</evidence>
<gene>
    <name evidence="4" type="primary">aat</name>
    <name evidence="5" type="ORF">IAA81_09740</name>
</gene>
<dbReference type="Gene3D" id="3.30.70.3550">
    <property type="entry name" value="Leucyl/phenylalanyl-tRNA-protein transferase, N-terminal domain"/>
    <property type="match status" value="1"/>
</dbReference>
<comment type="subcellular location">
    <subcellularLocation>
        <location evidence="4">Cytoplasm</location>
    </subcellularLocation>
</comment>
<comment type="caution">
    <text evidence="5">The sequence shown here is derived from an EMBL/GenBank/DDBJ whole genome shotgun (WGS) entry which is preliminary data.</text>
</comment>
<dbReference type="AlphaFoldDB" id="A0A9D9HQL8"/>
<dbReference type="EC" id="2.3.2.6" evidence="4"/>
<evidence type="ECO:0000313" key="6">
    <source>
        <dbReference type="Proteomes" id="UP000823638"/>
    </source>
</evidence>
<proteinExistence type="inferred from homology"/>
<dbReference type="NCBIfam" id="TIGR00667">
    <property type="entry name" value="aat"/>
    <property type="match status" value="1"/>
</dbReference>
<evidence type="ECO:0000256" key="2">
    <source>
        <dbReference type="ARBA" id="ARBA00022679"/>
    </source>
</evidence>
<keyword evidence="2 4" id="KW-0808">Transferase</keyword>
<organism evidence="5 6">
    <name type="scientific">Candidatus Gallitreponema excrementavium</name>
    <dbReference type="NCBI Taxonomy" id="2840840"/>
    <lineage>
        <taxon>Bacteria</taxon>
        <taxon>Pseudomonadati</taxon>
        <taxon>Spirochaetota</taxon>
        <taxon>Spirochaetia</taxon>
        <taxon>Spirochaetales</taxon>
        <taxon>Candidatus Gallitreponema</taxon>
    </lineage>
</organism>
<dbReference type="InterPro" id="IPR042221">
    <property type="entry name" value="Leu/Phe-tRNA_Trfase_N"/>
</dbReference>
<dbReference type="InterPro" id="IPR016181">
    <property type="entry name" value="Acyl_CoA_acyltransferase"/>
</dbReference>
<evidence type="ECO:0000313" key="5">
    <source>
        <dbReference type="EMBL" id="MBO8458489.1"/>
    </source>
</evidence>
<comment type="catalytic activity">
    <reaction evidence="4">
        <text>L-phenylalanyl-tRNA(Phe) + an N-terminal L-alpha-aminoacyl-[protein] = an N-terminal L-phenylalanyl-L-alpha-aminoacyl-[protein] + tRNA(Phe)</text>
        <dbReference type="Rhea" id="RHEA:43632"/>
        <dbReference type="Rhea" id="RHEA-COMP:9668"/>
        <dbReference type="Rhea" id="RHEA-COMP:9699"/>
        <dbReference type="Rhea" id="RHEA-COMP:10636"/>
        <dbReference type="Rhea" id="RHEA-COMP:10637"/>
        <dbReference type="ChEBI" id="CHEBI:78442"/>
        <dbReference type="ChEBI" id="CHEBI:78531"/>
        <dbReference type="ChEBI" id="CHEBI:78597"/>
        <dbReference type="ChEBI" id="CHEBI:83561"/>
        <dbReference type="EC" id="2.3.2.6"/>
    </reaction>
</comment>
<reference evidence="5" key="1">
    <citation type="submission" date="2020-10" db="EMBL/GenBank/DDBJ databases">
        <authorList>
            <person name="Gilroy R."/>
        </authorList>
    </citation>
    <scope>NUCLEOTIDE SEQUENCE</scope>
    <source>
        <strain evidence="5">10532</strain>
    </source>
</reference>
<dbReference type="SUPFAM" id="SSF55729">
    <property type="entry name" value="Acyl-CoA N-acyltransferases (Nat)"/>
    <property type="match status" value="1"/>
</dbReference>
<dbReference type="InterPro" id="IPR004616">
    <property type="entry name" value="Leu/Phe-tRNA_Trfase"/>
</dbReference>
<dbReference type="PANTHER" id="PTHR30098">
    <property type="entry name" value="LEUCYL/PHENYLALANYL-TRNA--PROTEIN TRANSFERASE"/>
    <property type="match status" value="1"/>
</dbReference>
<comment type="catalytic activity">
    <reaction evidence="4">
        <text>N-terminal L-arginyl-[protein] + L-leucyl-tRNA(Leu) = N-terminal L-leucyl-L-arginyl-[protein] + tRNA(Leu) + H(+)</text>
        <dbReference type="Rhea" id="RHEA:50416"/>
        <dbReference type="Rhea" id="RHEA-COMP:9613"/>
        <dbReference type="Rhea" id="RHEA-COMP:9622"/>
        <dbReference type="Rhea" id="RHEA-COMP:12672"/>
        <dbReference type="Rhea" id="RHEA-COMP:12673"/>
        <dbReference type="ChEBI" id="CHEBI:15378"/>
        <dbReference type="ChEBI" id="CHEBI:64719"/>
        <dbReference type="ChEBI" id="CHEBI:78442"/>
        <dbReference type="ChEBI" id="CHEBI:78494"/>
        <dbReference type="ChEBI" id="CHEBI:133044"/>
        <dbReference type="EC" id="2.3.2.6"/>
    </reaction>
</comment>